<gene>
    <name evidence="1" type="ORF">IHE45_06G046100</name>
</gene>
<name>A0ACB7VWL7_DIOAL</name>
<keyword evidence="1" id="KW-0548">Nucleotidyltransferase</keyword>
<keyword evidence="2" id="KW-1185">Reference proteome</keyword>
<dbReference type="Proteomes" id="UP000827976">
    <property type="component" value="Chromosome 6"/>
</dbReference>
<organism evidence="1 2">
    <name type="scientific">Dioscorea alata</name>
    <name type="common">Purple yam</name>
    <dbReference type="NCBI Taxonomy" id="55571"/>
    <lineage>
        <taxon>Eukaryota</taxon>
        <taxon>Viridiplantae</taxon>
        <taxon>Streptophyta</taxon>
        <taxon>Embryophyta</taxon>
        <taxon>Tracheophyta</taxon>
        <taxon>Spermatophyta</taxon>
        <taxon>Magnoliopsida</taxon>
        <taxon>Liliopsida</taxon>
        <taxon>Dioscoreales</taxon>
        <taxon>Dioscoreaceae</taxon>
        <taxon>Dioscorea</taxon>
    </lineage>
</organism>
<evidence type="ECO:0000313" key="1">
    <source>
        <dbReference type="EMBL" id="KAH7679239.1"/>
    </source>
</evidence>
<keyword evidence="1" id="KW-0695">RNA-directed DNA polymerase</keyword>
<proteinExistence type="predicted"/>
<sequence>MQTSLRGLSFIIVLTNGNHITLPEVVADIVESSLMVEAAAMGIAKISFMAKNVFRVLNNDNVWWFSIMASKYGDFKIWSNIIPAKCSWFYRGLYYNAFHIRPFLWMNTINPNLTSFLQDPWYFEIPIACKPTYLNMNLDIERVLISDLVEANHWKFNLLQTLFGPIINDDIISQSIISYDLKNNWLWFPKTESTKLTAMIYAHFNQNNFEQNYWEGWRNVWHLKVAPRVKHFCWILLYNAVKTHEYLYRLNLGPQTFCSFCNLYTESTDHLFRTCSKTQVIWNMVGTIIKRYINLTDEIFSGHWILQGFSGNDTHTQSVIAATIWFIWKARCNRIFRDEGLDYHIIASRAIGHVREYSCTNSFQVRKYFIGDNFTFSDSPIILIASVYNLDGLIAGLGFITVDSFSNFIFAGSCGSPADSSFVADVRAFCFTL</sequence>
<dbReference type="EMBL" id="CM037016">
    <property type="protein sequence ID" value="KAH7679239.1"/>
    <property type="molecule type" value="Genomic_DNA"/>
</dbReference>
<evidence type="ECO:0000313" key="2">
    <source>
        <dbReference type="Proteomes" id="UP000827976"/>
    </source>
</evidence>
<comment type="caution">
    <text evidence="1">The sequence shown here is derived from an EMBL/GenBank/DDBJ whole genome shotgun (WGS) entry which is preliminary data.</text>
</comment>
<reference evidence="2" key="1">
    <citation type="journal article" date="2022" name="Nat. Commun.">
        <title>Chromosome evolution and the genetic basis of agronomically important traits in greater yam.</title>
        <authorList>
            <person name="Bredeson J.V."/>
            <person name="Lyons J.B."/>
            <person name="Oniyinde I.O."/>
            <person name="Okereke N.R."/>
            <person name="Kolade O."/>
            <person name="Nnabue I."/>
            <person name="Nwadili C.O."/>
            <person name="Hribova E."/>
            <person name="Parker M."/>
            <person name="Nwogha J."/>
            <person name="Shu S."/>
            <person name="Carlson J."/>
            <person name="Kariba R."/>
            <person name="Muthemba S."/>
            <person name="Knop K."/>
            <person name="Barton G.J."/>
            <person name="Sherwood A.V."/>
            <person name="Lopez-Montes A."/>
            <person name="Asiedu R."/>
            <person name="Jamnadass R."/>
            <person name="Muchugi A."/>
            <person name="Goodstein D."/>
            <person name="Egesi C.N."/>
            <person name="Featherston J."/>
            <person name="Asfaw A."/>
            <person name="Simpson G.G."/>
            <person name="Dolezel J."/>
            <person name="Hendre P.S."/>
            <person name="Van Deynze A."/>
            <person name="Kumar P.L."/>
            <person name="Obidiegwu J.E."/>
            <person name="Bhattacharjee R."/>
            <person name="Rokhsar D.S."/>
        </authorList>
    </citation>
    <scope>NUCLEOTIDE SEQUENCE [LARGE SCALE GENOMIC DNA]</scope>
    <source>
        <strain evidence="2">cv. TDa95/00328</strain>
    </source>
</reference>
<protein>
    <submittedName>
        <fullName evidence="1">Reverse transcriptase zinc-binding domain-containing protein</fullName>
    </submittedName>
</protein>
<accession>A0ACB7VWL7</accession>
<keyword evidence="1" id="KW-0808">Transferase</keyword>